<accession>A0A7X0RL91</accession>
<proteinExistence type="predicted"/>
<evidence type="ECO:0000313" key="1">
    <source>
        <dbReference type="EMBL" id="MBB6669558.1"/>
    </source>
</evidence>
<organism evidence="1 2">
    <name type="scientific">Cohnella nanjingensis</name>
    <dbReference type="NCBI Taxonomy" id="1387779"/>
    <lineage>
        <taxon>Bacteria</taxon>
        <taxon>Bacillati</taxon>
        <taxon>Bacillota</taxon>
        <taxon>Bacilli</taxon>
        <taxon>Bacillales</taxon>
        <taxon>Paenibacillaceae</taxon>
        <taxon>Cohnella</taxon>
    </lineage>
</organism>
<dbReference type="EMBL" id="JACJVP010000001">
    <property type="protein sequence ID" value="MBB6669558.1"/>
    <property type="molecule type" value="Genomic_DNA"/>
</dbReference>
<protein>
    <recommendedName>
        <fullName evidence="3">Alcohol dehydrogenase-like C-terminal domain-containing protein</fullName>
    </recommendedName>
</protein>
<sequence length="85" mass="9539">MTLYGMFLLKEIELYSGSDDLRQLARLVAGGKLDPPIEVEASWKDIAPIANGLIERKYRGKAVLHLEADLTERLRQLSETTHSEG</sequence>
<keyword evidence="2" id="KW-1185">Reference proteome</keyword>
<name>A0A7X0RL91_9BACL</name>
<evidence type="ECO:0008006" key="3">
    <source>
        <dbReference type="Google" id="ProtNLM"/>
    </source>
</evidence>
<comment type="caution">
    <text evidence="1">The sequence shown here is derived from an EMBL/GenBank/DDBJ whole genome shotgun (WGS) entry which is preliminary data.</text>
</comment>
<gene>
    <name evidence="1" type="ORF">H7C19_02545</name>
</gene>
<dbReference type="AlphaFoldDB" id="A0A7X0RL91"/>
<evidence type="ECO:0000313" key="2">
    <source>
        <dbReference type="Proteomes" id="UP000547209"/>
    </source>
</evidence>
<reference evidence="1 2" key="1">
    <citation type="submission" date="2020-08" db="EMBL/GenBank/DDBJ databases">
        <title>Cohnella phylogeny.</title>
        <authorList>
            <person name="Dunlap C."/>
        </authorList>
    </citation>
    <scope>NUCLEOTIDE SEQUENCE [LARGE SCALE GENOMIC DNA]</scope>
    <source>
        <strain evidence="1 2">DSM 28246</strain>
    </source>
</reference>
<dbReference type="Proteomes" id="UP000547209">
    <property type="component" value="Unassembled WGS sequence"/>
</dbReference>